<dbReference type="AlphaFoldDB" id="A0A1M7S9I8"/>
<keyword evidence="2" id="KW-0812">Transmembrane</keyword>
<dbReference type="SUPFAM" id="SSF81995">
    <property type="entry name" value="beta-sandwich domain of Sec23/24"/>
    <property type="match status" value="1"/>
</dbReference>
<dbReference type="RefSeq" id="WP_178297615.1">
    <property type="nucleotide sequence ID" value="NZ_FRDH01000005.1"/>
</dbReference>
<feature type="transmembrane region" description="Helical" evidence="2">
    <location>
        <begin position="141"/>
        <end position="162"/>
    </location>
</feature>
<feature type="compositionally biased region" description="Low complexity" evidence="1">
    <location>
        <begin position="23"/>
        <end position="37"/>
    </location>
</feature>
<accession>A0A1M7S9I8</accession>
<proteinExistence type="predicted"/>
<reference evidence="3 4" key="1">
    <citation type="submission" date="2016-12" db="EMBL/GenBank/DDBJ databases">
        <authorList>
            <person name="Song W.-J."/>
            <person name="Kurnit D.M."/>
        </authorList>
    </citation>
    <scope>NUCLEOTIDE SEQUENCE [LARGE SCALE GENOMIC DNA]</scope>
    <source>
        <strain evidence="3 4">DSM 14810</strain>
    </source>
</reference>
<organism evidence="3 4">
    <name type="scientific">Butyrivibrio hungatei DSM 14810</name>
    <dbReference type="NCBI Taxonomy" id="1121132"/>
    <lineage>
        <taxon>Bacteria</taxon>
        <taxon>Bacillati</taxon>
        <taxon>Bacillota</taxon>
        <taxon>Clostridia</taxon>
        <taxon>Lachnospirales</taxon>
        <taxon>Lachnospiraceae</taxon>
        <taxon>Butyrivibrio</taxon>
    </lineage>
</organism>
<gene>
    <name evidence="3" type="ORF">SAMN02745247_01321</name>
</gene>
<keyword evidence="2" id="KW-0472">Membrane</keyword>
<dbReference type="EMBL" id="FRDH01000005">
    <property type="protein sequence ID" value="SHN55267.1"/>
    <property type="molecule type" value="Genomic_DNA"/>
</dbReference>
<feature type="region of interest" description="Disordered" evidence="1">
    <location>
        <begin position="1"/>
        <end position="37"/>
    </location>
</feature>
<keyword evidence="2" id="KW-1133">Transmembrane helix</keyword>
<feature type="transmembrane region" description="Helical" evidence="2">
    <location>
        <begin position="174"/>
        <end position="199"/>
    </location>
</feature>
<evidence type="ECO:0000313" key="3">
    <source>
        <dbReference type="EMBL" id="SHN55267.1"/>
    </source>
</evidence>
<feature type="compositionally biased region" description="Polar residues" evidence="1">
    <location>
        <begin position="1"/>
        <end position="10"/>
    </location>
</feature>
<protein>
    <submittedName>
        <fullName evidence="3">Uncharacterized protein</fullName>
    </submittedName>
</protein>
<name>A0A1M7S9I8_9FIRM</name>
<evidence type="ECO:0000256" key="1">
    <source>
        <dbReference type="SAM" id="MobiDB-lite"/>
    </source>
</evidence>
<dbReference type="Proteomes" id="UP000184097">
    <property type="component" value="Unassembled WGS sequence"/>
</dbReference>
<evidence type="ECO:0000313" key="4">
    <source>
        <dbReference type="Proteomes" id="UP000184097"/>
    </source>
</evidence>
<sequence>MDNQQSNENGVFSGMGHDPETGQPIMPEPVEVPVIEPQVQQQQYQQQQYQQQQYQQQQYQQQQYQQQQYQQQQYQQQQYQPQYQQYPQPDMNQVEHPDNINPTAKKLCWSSLICWIISRIGGWSLGYVFSSLDGEDYTRLAPGALIGLAGIASYVLMIYVRIKYPKNRFGKGLMWVYIVDLVLRVVLIVVAILAFVYLVESVCSGIPG</sequence>
<feature type="transmembrane region" description="Helical" evidence="2">
    <location>
        <begin position="107"/>
        <end position="129"/>
    </location>
</feature>
<evidence type="ECO:0000256" key="2">
    <source>
        <dbReference type="SAM" id="Phobius"/>
    </source>
</evidence>